<evidence type="ECO:0000313" key="3">
    <source>
        <dbReference type="Proteomes" id="UP000467840"/>
    </source>
</evidence>
<comment type="caution">
    <text evidence="2">The sequence shown here is derived from an EMBL/GenBank/DDBJ whole genome shotgun (WGS) entry which is preliminary data.</text>
</comment>
<organism evidence="2 3">
    <name type="scientific">Hevea brasiliensis</name>
    <name type="common">Para rubber tree</name>
    <name type="synonym">Siphonia brasiliensis</name>
    <dbReference type="NCBI Taxonomy" id="3981"/>
    <lineage>
        <taxon>Eukaryota</taxon>
        <taxon>Viridiplantae</taxon>
        <taxon>Streptophyta</taxon>
        <taxon>Embryophyta</taxon>
        <taxon>Tracheophyta</taxon>
        <taxon>Spermatophyta</taxon>
        <taxon>Magnoliopsida</taxon>
        <taxon>eudicotyledons</taxon>
        <taxon>Gunneridae</taxon>
        <taxon>Pentapetalae</taxon>
        <taxon>rosids</taxon>
        <taxon>fabids</taxon>
        <taxon>Malpighiales</taxon>
        <taxon>Euphorbiaceae</taxon>
        <taxon>Crotonoideae</taxon>
        <taxon>Micrandreae</taxon>
        <taxon>Hevea</taxon>
    </lineage>
</organism>
<reference evidence="2 3" key="1">
    <citation type="journal article" date="2020" name="Mol. Plant">
        <title>The Chromosome-Based Rubber Tree Genome Provides New Insights into Spurge Genome Evolution and Rubber Biosynthesis.</title>
        <authorList>
            <person name="Liu J."/>
            <person name="Shi C."/>
            <person name="Shi C.C."/>
            <person name="Li W."/>
            <person name="Zhang Q.J."/>
            <person name="Zhang Y."/>
            <person name="Li K."/>
            <person name="Lu H.F."/>
            <person name="Shi C."/>
            <person name="Zhu S.T."/>
            <person name="Xiao Z.Y."/>
            <person name="Nan H."/>
            <person name="Yue Y."/>
            <person name="Zhu X.G."/>
            <person name="Wu Y."/>
            <person name="Hong X.N."/>
            <person name="Fan G.Y."/>
            <person name="Tong Y."/>
            <person name="Zhang D."/>
            <person name="Mao C.L."/>
            <person name="Liu Y.L."/>
            <person name="Hao S.J."/>
            <person name="Liu W.Q."/>
            <person name="Lv M.Q."/>
            <person name="Zhang H.B."/>
            <person name="Liu Y."/>
            <person name="Hu-Tang G.R."/>
            <person name="Wang J.P."/>
            <person name="Wang J.H."/>
            <person name="Sun Y.H."/>
            <person name="Ni S.B."/>
            <person name="Chen W.B."/>
            <person name="Zhang X.C."/>
            <person name="Jiao Y.N."/>
            <person name="Eichler E.E."/>
            <person name="Li G.H."/>
            <person name="Liu X."/>
            <person name="Gao L.Z."/>
        </authorList>
    </citation>
    <scope>NUCLEOTIDE SEQUENCE [LARGE SCALE GENOMIC DNA]</scope>
    <source>
        <strain evidence="3">cv. GT1</strain>
        <tissue evidence="2">Leaf</tissue>
    </source>
</reference>
<sequence>MFHRTHGKWHKGLLRKYGGPFLVEQRVGNIAYRVKLPAHWECHPVFHVRYLVRWKGRGAELKLWQHKEIVAHMKPNCVHEGVVRRSDKERDVRIVCMCMALSQWERNMRAKAIKWRTCATAMEPAHLRA</sequence>
<evidence type="ECO:0000259" key="1">
    <source>
        <dbReference type="Pfam" id="PF24626"/>
    </source>
</evidence>
<dbReference type="EMBL" id="JAAGAX010000005">
    <property type="protein sequence ID" value="KAF2315145.1"/>
    <property type="molecule type" value="Genomic_DNA"/>
</dbReference>
<keyword evidence="3" id="KW-1185">Reference proteome</keyword>
<evidence type="ECO:0000313" key="2">
    <source>
        <dbReference type="EMBL" id="KAF2315145.1"/>
    </source>
</evidence>
<dbReference type="Proteomes" id="UP000467840">
    <property type="component" value="Chromosome 15"/>
</dbReference>
<protein>
    <recommendedName>
        <fullName evidence="1">Tf2-1-like SH3-like domain-containing protein</fullName>
    </recommendedName>
</protein>
<feature type="domain" description="Tf2-1-like SH3-like" evidence="1">
    <location>
        <begin position="10"/>
        <end position="53"/>
    </location>
</feature>
<dbReference type="Pfam" id="PF24626">
    <property type="entry name" value="SH3_Tf2-1"/>
    <property type="match status" value="1"/>
</dbReference>
<accession>A0A6A6MRD2</accession>
<gene>
    <name evidence="2" type="ORF">GH714_038259</name>
</gene>
<proteinExistence type="predicted"/>
<name>A0A6A6MRD2_HEVBR</name>
<dbReference type="AlphaFoldDB" id="A0A6A6MRD2"/>
<dbReference type="InterPro" id="IPR056924">
    <property type="entry name" value="SH3_Tf2-1"/>
</dbReference>